<evidence type="ECO:0000313" key="1">
    <source>
        <dbReference type="EMBL" id="CDO68629.1"/>
    </source>
</evidence>
<comment type="caution">
    <text evidence="1">The sequence shown here is derived from an EMBL/GenBank/DDBJ whole genome shotgun (WGS) entry which is preliminary data.</text>
</comment>
<accession>A0A060S8L2</accession>
<keyword evidence="2" id="KW-1185">Reference proteome</keyword>
<gene>
    <name evidence="1" type="ORF">BN946_scf184996.g60</name>
</gene>
<name>A0A060S8L2_PYCCI</name>
<protein>
    <recommendedName>
        <fullName evidence="3">F-box domain-containing protein</fullName>
    </recommendedName>
</protein>
<dbReference type="EMBL" id="CCBP010000021">
    <property type="protein sequence ID" value="CDO68629.1"/>
    <property type="molecule type" value="Genomic_DNA"/>
</dbReference>
<reference evidence="1" key="1">
    <citation type="submission" date="2014-01" db="EMBL/GenBank/DDBJ databases">
        <title>The genome of the white-rot fungus Pycnoporus cinnabarinus: a basidiomycete model with a versatile arsenal for lignocellulosic biomass breakdown.</title>
        <authorList>
            <person name="Levasseur A."/>
            <person name="Lomascolo A."/>
            <person name="Ruiz-Duenas F.J."/>
            <person name="Uzan E."/>
            <person name="Piumi F."/>
            <person name="Kues U."/>
            <person name="Ram A.F.J."/>
            <person name="Murat C."/>
            <person name="Haon M."/>
            <person name="Benoit I."/>
            <person name="Arfi Y."/>
            <person name="Chevret D."/>
            <person name="Drula E."/>
            <person name="Kwon M.J."/>
            <person name="Gouret P."/>
            <person name="Lesage-Meessen L."/>
            <person name="Lombard V."/>
            <person name="Mariette J."/>
            <person name="Noirot C."/>
            <person name="Park J."/>
            <person name="Patyshakuliyeva A."/>
            <person name="Wieneger R.A.B."/>
            <person name="Wosten H.A.B."/>
            <person name="Martin F."/>
            <person name="Coutinho P.M."/>
            <person name="de Vries R."/>
            <person name="Martinez A.T."/>
            <person name="Klopp C."/>
            <person name="Pontarotti P."/>
            <person name="Henrissat B."/>
            <person name="Record E."/>
        </authorList>
    </citation>
    <scope>NUCLEOTIDE SEQUENCE [LARGE SCALE GENOMIC DNA]</scope>
    <source>
        <strain evidence="1">BRFM137</strain>
    </source>
</reference>
<evidence type="ECO:0008006" key="3">
    <source>
        <dbReference type="Google" id="ProtNLM"/>
    </source>
</evidence>
<dbReference type="OrthoDB" id="2746465at2759"/>
<dbReference type="Gene3D" id="3.80.10.10">
    <property type="entry name" value="Ribonuclease Inhibitor"/>
    <property type="match status" value="1"/>
</dbReference>
<dbReference type="STRING" id="5643.A0A060S8L2"/>
<organism evidence="1 2">
    <name type="scientific">Pycnoporus cinnabarinus</name>
    <name type="common">Cinnabar-red polypore</name>
    <name type="synonym">Trametes cinnabarina</name>
    <dbReference type="NCBI Taxonomy" id="5643"/>
    <lineage>
        <taxon>Eukaryota</taxon>
        <taxon>Fungi</taxon>
        <taxon>Dikarya</taxon>
        <taxon>Basidiomycota</taxon>
        <taxon>Agaricomycotina</taxon>
        <taxon>Agaricomycetes</taxon>
        <taxon>Polyporales</taxon>
        <taxon>Polyporaceae</taxon>
        <taxon>Trametes</taxon>
    </lineage>
</organism>
<evidence type="ECO:0000313" key="2">
    <source>
        <dbReference type="Proteomes" id="UP000029665"/>
    </source>
</evidence>
<dbReference type="InterPro" id="IPR032675">
    <property type="entry name" value="LRR_dom_sf"/>
</dbReference>
<dbReference type="Proteomes" id="UP000029665">
    <property type="component" value="Unassembled WGS sequence"/>
</dbReference>
<sequence>MDKLDLGEIMDRILKHCNRLRSLSITYTYEQTALIQFALDTAMQRLRDLTLRGIDTPLAARDILPSRIPFSRIVLTPLSAPALQHLHILGLELLALRSTLRRLINLELSDLQQFASRTLEWDYVIGLLQTCAGTLLELTIQDVSYEVLHQHPLPEMRFAQLRSLRVLDTQGDLMSKFLYIIRLPPTTCLDLHYQWTLGAWNTRSDAGVFTDCIFGIGLSRREEALPGLRDTGRIRLQVGKSSCLSGFRAGEEFASRRAMANVGSSHEVTCRTFGPMVSTIPQLVNLGLVEECEYHVPPYVRNL</sequence>
<proteinExistence type="predicted"/>
<dbReference type="AlphaFoldDB" id="A0A060S8L2"/>
<dbReference type="HOGENOM" id="CLU_918720_0_0_1"/>